<dbReference type="RefSeq" id="WP_377472083.1">
    <property type="nucleotide sequence ID" value="NZ_JBHLWN010000077.1"/>
</dbReference>
<evidence type="ECO:0000313" key="7">
    <source>
        <dbReference type="EMBL" id="MFC0214678.1"/>
    </source>
</evidence>
<sequence length="349" mass="37834">MKAYIDSEYMIEQLKMLLNTPSPSGYCGLIMSKLQEEVRRLGYTMTITNKGNGLISIPGADGSRTTALSAHVDTLGAMVRSIKEKGTLRMTYVGGYMMGSIENEYCVVHTRDGRTYDGTILTTKPSVHVFPDARELKREDAHMEVRLDELVGSKNDVEALGIRVGDFISFDPRLQVKQNGFIKSRHLDDKASVAAILGLLKLLCDQQLVPAVNVVILISTYEEVGHGAASLPEGIDELIAVDMGAMGDDLTATERQVSICAKDSSGPYDYRMTSKLIALAESQEIDYAVDIYPQYGSDASAALKGGADIRAALIGPAVHASHSMERTHVDAIVGTTALLTAYLLDPAER</sequence>
<keyword evidence="2" id="KW-0031">Aminopeptidase</keyword>
<dbReference type="InterPro" id="IPR051464">
    <property type="entry name" value="Peptidase_M42_aminopept"/>
</dbReference>
<evidence type="ECO:0000256" key="5">
    <source>
        <dbReference type="ARBA" id="ARBA00022801"/>
    </source>
</evidence>
<evidence type="ECO:0000256" key="3">
    <source>
        <dbReference type="ARBA" id="ARBA00022670"/>
    </source>
</evidence>
<comment type="similarity">
    <text evidence="1 6">Belongs to the peptidase M42 family.</text>
</comment>
<dbReference type="InterPro" id="IPR023367">
    <property type="entry name" value="Peptidase_M42_dom2"/>
</dbReference>
<dbReference type="PANTHER" id="PTHR32481">
    <property type="entry name" value="AMINOPEPTIDASE"/>
    <property type="match status" value="1"/>
</dbReference>
<dbReference type="PIRSF" id="PIRSF001123">
    <property type="entry name" value="PepA_GA"/>
    <property type="match status" value="1"/>
</dbReference>
<comment type="caution">
    <text evidence="7">The sequence shown here is derived from an EMBL/GenBank/DDBJ whole genome shotgun (WGS) entry which is preliminary data.</text>
</comment>
<evidence type="ECO:0000256" key="2">
    <source>
        <dbReference type="ARBA" id="ARBA00022438"/>
    </source>
</evidence>
<dbReference type="EMBL" id="JBHLWN010000077">
    <property type="protein sequence ID" value="MFC0214678.1"/>
    <property type="molecule type" value="Genomic_DNA"/>
</dbReference>
<evidence type="ECO:0000256" key="6">
    <source>
        <dbReference type="PIRNR" id="PIRNR001123"/>
    </source>
</evidence>
<dbReference type="Pfam" id="PF05343">
    <property type="entry name" value="Peptidase_M42"/>
    <property type="match status" value="1"/>
</dbReference>
<gene>
    <name evidence="7" type="ORF">ACFFK0_19925</name>
</gene>
<dbReference type="SUPFAM" id="SSF101821">
    <property type="entry name" value="Aminopeptidase/glucanase lid domain"/>
    <property type="match status" value="1"/>
</dbReference>
<evidence type="ECO:0000313" key="8">
    <source>
        <dbReference type="Proteomes" id="UP001589776"/>
    </source>
</evidence>
<dbReference type="CDD" id="cd05657">
    <property type="entry name" value="M42_glucanase_like"/>
    <property type="match status" value="1"/>
</dbReference>
<name>A0ABV6DPV3_9BACL</name>
<accession>A0ABV6DPV3</accession>
<dbReference type="InterPro" id="IPR008007">
    <property type="entry name" value="Peptidase_M42"/>
</dbReference>
<keyword evidence="3" id="KW-0645">Protease</keyword>
<dbReference type="SUPFAM" id="SSF53187">
    <property type="entry name" value="Zn-dependent exopeptidases"/>
    <property type="match status" value="1"/>
</dbReference>
<dbReference type="Proteomes" id="UP001589776">
    <property type="component" value="Unassembled WGS sequence"/>
</dbReference>
<protein>
    <submittedName>
        <fullName evidence="7">M42 family metallopeptidase</fullName>
    </submittedName>
</protein>
<keyword evidence="5" id="KW-0378">Hydrolase</keyword>
<dbReference type="Gene3D" id="2.40.30.40">
    <property type="entry name" value="Peptidase M42, domain 2"/>
    <property type="match status" value="1"/>
</dbReference>
<dbReference type="PANTHER" id="PTHR32481:SF7">
    <property type="entry name" value="AMINOPEPTIDASE YHFE-RELATED"/>
    <property type="match status" value="1"/>
</dbReference>
<proteinExistence type="inferred from homology"/>
<dbReference type="Gene3D" id="3.40.630.10">
    <property type="entry name" value="Zn peptidases"/>
    <property type="match status" value="1"/>
</dbReference>
<keyword evidence="4" id="KW-0479">Metal-binding</keyword>
<evidence type="ECO:0000256" key="1">
    <source>
        <dbReference type="ARBA" id="ARBA00006272"/>
    </source>
</evidence>
<evidence type="ECO:0000256" key="4">
    <source>
        <dbReference type="ARBA" id="ARBA00022723"/>
    </source>
</evidence>
<reference evidence="7 8" key="1">
    <citation type="submission" date="2024-09" db="EMBL/GenBank/DDBJ databases">
        <authorList>
            <person name="Sun Q."/>
            <person name="Mori K."/>
        </authorList>
    </citation>
    <scope>NUCLEOTIDE SEQUENCE [LARGE SCALE GENOMIC DNA]</scope>
    <source>
        <strain evidence="7 8">CCM 7759</strain>
    </source>
</reference>
<keyword evidence="8" id="KW-1185">Reference proteome</keyword>
<organism evidence="7 8">
    <name type="scientific">Paenibacillus chartarius</name>
    <dbReference type="NCBI Taxonomy" id="747481"/>
    <lineage>
        <taxon>Bacteria</taxon>
        <taxon>Bacillati</taxon>
        <taxon>Bacillota</taxon>
        <taxon>Bacilli</taxon>
        <taxon>Bacillales</taxon>
        <taxon>Paenibacillaceae</taxon>
        <taxon>Paenibacillus</taxon>
    </lineage>
</organism>